<dbReference type="Proteomes" id="UP000319663">
    <property type="component" value="Unassembled WGS sequence"/>
</dbReference>
<feature type="compositionally biased region" description="Acidic residues" evidence="1">
    <location>
        <begin position="915"/>
        <end position="924"/>
    </location>
</feature>
<feature type="compositionally biased region" description="Low complexity" evidence="1">
    <location>
        <begin position="87"/>
        <end position="111"/>
    </location>
</feature>
<feature type="compositionally biased region" description="Polar residues" evidence="1">
    <location>
        <begin position="265"/>
        <end position="276"/>
    </location>
</feature>
<feature type="compositionally biased region" description="Acidic residues" evidence="1">
    <location>
        <begin position="464"/>
        <end position="476"/>
    </location>
</feature>
<organism evidence="2 3">
    <name type="scientific">Monascus purpureus</name>
    <name type="common">Red mold</name>
    <name type="synonym">Monascus anka</name>
    <dbReference type="NCBI Taxonomy" id="5098"/>
    <lineage>
        <taxon>Eukaryota</taxon>
        <taxon>Fungi</taxon>
        <taxon>Dikarya</taxon>
        <taxon>Ascomycota</taxon>
        <taxon>Pezizomycotina</taxon>
        <taxon>Eurotiomycetes</taxon>
        <taxon>Eurotiomycetidae</taxon>
        <taxon>Eurotiales</taxon>
        <taxon>Aspergillaceae</taxon>
        <taxon>Monascus</taxon>
    </lineage>
</organism>
<evidence type="ECO:0000313" key="2">
    <source>
        <dbReference type="EMBL" id="TQB68775.1"/>
    </source>
</evidence>
<reference evidence="2 3" key="1">
    <citation type="submission" date="2019-06" db="EMBL/GenBank/DDBJ databases">
        <title>Wine fermentation using esterase from Monascus purpureus.</title>
        <authorList>
            <person name="Geng C."/>
            <person name="Zhang Y."/>
        </authorList>
    </citation>
    <scope>NUCLEOTIDE SEQUENCE [LARGE SCALE GENOMIC DNA]</scope>
    <source>
        <strain evidence="2">HQ1</strain>
    </source>
</reference>
<dbReference type="AlphaFoldDB" id="A0A507QNR8"/>
<keyword evidence="3" id="KW-1185">Reference proteome</keyword>
<feature type="compositionally biased region" description="Polar residues" evidence="1">
    <location>
        <begin position="395"/>
        <end position="411"/>
    </location>
</feature>
<dbReference type="PANTHER" id="PTHR42068">
    <property type="entry name" value="YALI0B18964P"/>
    <property type="match status" value="1"/>
</dbReference>
<feature type="compositionally biased region" description="Polar residues" evidence="1">
    <location>
        <begin position="898"/>
        <end position="907"/>
    </location>
</feature>
<feature type="region of interest" description="Disordered" evidence="1">
    <location>
        <begin position="1"/>
        <end position="185"/>
    </location>
</feature>
<comment type="caution">
    <text evidence="2">The sequence shown here is derived from an EMBL/GenBank/DDBJ whole genome shotgun (WGS) entry which is preliminary data.</text>
</comment>
<dbReference type="PANTHER" id="PTHR42068:SF1">
    <property type="entry name" value="YALI0B18964P"/>
    <property type="match status" value="1"/>
</dbReference>
<sequence>MPIKLPKGFARRKSSANALEELENNPQPSFRVIERHTNEGRSFEGGASRGQLEESDNIFAGIEPPFAKLRGSKGTDHTASTGRMYESSSSTRFSSSSTLPSSADAPANDDVVPPPPRNHHDRPMTPLAGALRAAGRTFSFGGRISKSSAPAPAPQPSGPSRSRAMTASTTSTATPPKLPDHDLNLGGFDDGFRDVFSAFGKRESVALQEPFSNKNMDTYPPPLRGYPPKEFQKDEISQLPSTSAAVPRPRLSWSSHQSEDELLSNPDSRPGNTIAPTTGPRHAFTMPLDDGEKPLPSPAPKPIPTTSHRSLEKPVTGSGKTLRRSLMWTNMREPSSPVDDADAKIVRESLLGNKEASKSPGSPSYESDDVNNEESLFEGRENTVVNRYKPESDSTPRPSHTSEFTEIQLDNSMAAHARLAAQYEERVPRSPSPPNKIMTPSQFEHYRQQQELRRSNSDASRSDDSDESDFDEDDEAEKNREAERQRRQQEARLSVYRQQMMKVTGQQSPPSLSLRPEMSSSTPNLAPPTSNSGPKPDSGKSSDADDDEEIPLGILAAHGFPNRNRPPSRLVSSASIPNLRASLQPSYAAPGSAADHNLGNRGSLPVFARNLPRDPYFGASLVNPPNRESLAMGGGSPAYGGPPPPLHPGGLVGVIATEERARATRRGSPSAMPQTPSGVPRPFTMMNMNMPSAPAPQSVPTPTEQAQIQLSQQMSKMVQMQMQMMQQMMQMQGGHPVQGHPQLPIPKHFPSPSLAGPNMRPASVHATGGFSNPPTRTPQVDHRTLSMLDSNMPHPWDGSPMPFNPASNNRASTMTGQGYAPSIAPSERSNIGMASRYRPISTVQPEQGFNKRASTFTSSTLKPWNDEHHRMSILAESPAQAHLEKSASGSTLAARPITSDSRTTAAGKQSVPIGSDDDDDDEGWAEMMKKREKKKSSWKMKRETTSLGELLSPVH</sequence>
<dbReference type="EMBL" id="VIFY01000190">
    <property type="protein sequence ID" value="TQB68775.1"/>
    <property type="molecule type" value="Genomic_DNA"/>
</dbReference>
<feature type="region of interest" description="Disordered" evidence="1">
    <location>
        <begin position="882"/>
        <end position="955"/>
    </location>
</feature>
<dbReference type="STRING" id="5098.A0A507QNR8"/>
<evidence type="ECO:0000256" key="1">
    <source>
        <dbReference type="SAM" id="MobiDB-lite"/>
    </source>
</evidence>
<feature type="compositionally biased region" description="Basic residues" evidence="1">
    <location>
        <begin position="930"/>
        <end position="939"/>
    </location>
</feature>
<proteinExistence type="predicted"/>
<evidence type="ECO:0000313" key="3">
    <source>
        <dbReference type="Proteomes" id="UP000319663"/>
    </source>
</evidence>
<gene>
    <name evidence="2" type="ORF">MPDQ_002817</name>
</gene>
<feature type="compositionally biased region" description="Basic and acidic residues" evidence="1">
    <location>
        <begin position="32"/>
        <end position="42"/>
    </location>
</feature>
<feature type="region of interest" description="Disordered" evidence="1">
    <location>
        <begin position="205"/>
        <end position="572"/>
    </location>
</feature>
<protein>
    <submittedName>
        <fullName evidence="2">Uncharacterized protein</fullName>
    </submittedName>
</protein>
<feature type="compositionally biased region" description="Basic and acidic residues" evidence="1">
    <location>
        <begin position="477"/>
        <end position="490"/>
    </location>
</feature>
<accession>A0A507QNR8</accession>
<name>A0A507QNR8_MONPU</name>
<feature type="compositionally biased region" description="Polar residues" evidence="1">
    <location>
        <begin position="518"/>
        <end position="533"/>
    </location>
</feature>
<feature type="compositionally biased region" description="Acidic residues" evidence="1">
    <location>
        <begin position="366"/>
        <end position="376"/>
    </location>
</feature>
<feature type="compositionally biased region" description="Basic and acidic residues" evidence="1">
    <location>
        <begin position="444"/>
        <end position="463"/>
    </location>
</feature>
<feature type="compositionally biased region" description="Low complexity" evidence="1">
    <location>
        <begin position="158"/>
        <end position="175"/>
    </location>
</feature>
<dbReference type="OrthoDB" id="5396252at2759"/>